<protein>
    <recommendedName>
        <fullName evidence="2">Surface antigen domain-containing protein</fullName>
    </recommendedName>
</protein>
<feature type="region of interest" description="Disordered" evidence="1">
    <location>
        <begin position="103"/>
        <end position="123"/>
    </location>
</feature>
<evidence type="ECO:0000259" key="2">
    <source>
        <dbReference type="Pfam" id="PF16998"/>
    </source>
</evidence>
<dbReference type="Pfam" id="PF16998">
    <property type="entry name" value="17kDa_Anti_2"/>
    <property type="match status" value="1"/>
</dbReference>
<evidence type="ECO:0000256" key="1">
    <source>
        <dbReference type="SAM" id="MobiDB-lite"/>
    </source>
</evidence>
<geneLocation type="plasmid" evidence="3 4">
    <name>unnamed1</name>
</geneLocation>
<dbReference type="KEGG" id="mee:DA075_35265"/>
<proteinExistence type="predicted"/>
<sequence>MSTISDLACARPTALKISLAASCRHRCPAHPAGRSTPGSSGRWSRPLVAGPPLLPLTSNLGEPTPMSSLRSSPASFLLPRVGGTLLILALPACAISLPVSQPAEGPPGAAGHDPKQSAPLSLPGLDQEDWRRAHGVLGLALEPSGNGLRVRWDNPATGRKGSIAPAALPIVREGRICRAFLATVEEARRTAQVRGMACQQAGDDWEVTELAR</sequence>
<dbReference type="AlphaFoldDB" id="A0A2R4WX70"/>
<dbReference type="Proteomes" id="UP000244755">
    <property type="component" value="Plasmid unnamed1"/>
</dbReference>
<dbReference type="InterPro" id="IPR032635">
    <property type="entry name" value="Anti_2"/>
</dbReference>
<name>A0A2R4WX70_9HYPH</name>
<keyword evidence="3" id="KW-0614">Plasmid</keyword>
<dbReference type="EMBL" id="CP028845">
    <property type="protein sequence ID" value="AWB26125.1"/>
    <property type="molecule type" value="Genomic_DNA"/>
</dbReference>
<feature type="domain" description="Surface antigen" evidence="2">
    <location>
        <begin position="150"/>
        <end position="211"/>
    </location>
</feature>
<evidence type="ECO:0000313" key="3">
    <source>
        <dbReference type="EMBL" id="AWB26125.1"/>
    </source>
</evidence>
<evidence type="ECO:0000313" key="4">
    <source>
        <dbReference type="Proteomes" id="UP000244755"/>
    </source>
</evidence>
<gene>
    <name evidence="3" type="ORF">DA075_35265</name>
</gene>
<reference evidence="3 4" key="1">
    <citation type="submission" date="2018-04" db="EMBL/GenBank/DDBJ databases">
        <title>Methylobacterium sp. PR1016A genome.</title>
        <authorList>
            <person name="Park W."/>
        </authorList>
    </citation>
    <scope>NUCLEOTIDE SEQUENCE [LARGE SCALE GENOMIC DNA]</scope>
    <source>
        <strain evidence="3 4">PR1016A</strain>
        <plasmid evidence="3 4">unnamed1</plasmid>
    </source>
</reference>
<keyword evidence="4" id="KW-1185">Reference proteome</keyword>
<dbReference type="OrthoDB" id="8017863at2"/>
<accession>A0A2R4WX70</accession>
<organism evidence="3 4">
    <name type="scientific">Methylobacterium currus</name>
    <dbReference type="NCBI Taxonomy" id="2051553"/>
    <lineage>
        <taxon>Bacteria</taxon>
        <taxon>Pseudomonadati</taxon>
        <taxon>Pseudomonadota</taxon>
        <taxon>Alphaproteobacteria</taxon>
        <taxon>Hyphomicrobiales</taxon>
        <taxon>Methylobacteriaceae</taxon>
        <taxon>Methylobacterium</taxon>
    </lineage>
</organism>